<keyword evidence="4" id="KW-1185">Reference proteome</keyword>
<dbReference type="GO" id="GO:0003700">
    <property type="term" value="F:DNA-binding transcription factor activity"/>
    <property type="evidence" value="ECO:0007669"/>
    <property type="project" value="InterPro"/>
</dbReference>
<name>A0A6A6F978_9PEZI</name>
<dbReference type="InterPro" id="IPR052635">
    <property type="entry name" value="Sec_Metab_Biosynth_Reg"/>
</dbReference>
<feature type="compositionally biased region" description="Polar residues" evidence="1">
    <location>
        <begin position="1"/>
        <end position="10"/>
    </location>
</feature>
<dbReference type="OrthoDB" id="5387389at2759"/>
<dbReference type="AlphaFoldDB" id="A0A6A6F978"/>
<feature type="compositionally biased region" description="Basic and acidic residues" evidence="1">
    <location>
        <begin position="40"/>
        <end position="56"/>
    </location>
</feature>
<proteinExistence type="predicted"/>
<accession>A0A6A6F978</accession>
<evidence type="ECO:0000313" key="3">
    <source>
        <dbReference type="EMBL" id="KAF2209939.1"/>
    </source>
</evidence>
<dbReference type="PANTHER" id="PTHR39607">
    <property type="entry name" value="XANTHOCILLIN BIOSYNTHESIS CLUSTER TRANSCRIPTION FACTOR XANC-RELATED"/>
    <property type="match status" value="1"/>
</dbReference>
<organism evidence="3 4">
    <name type="scientific">Cercospora zeae-maydis SCOH1-5</name>
    <dbReference type="NCBI Taxonomy" id="717836"/>
    <lineage>
        <taxon>Eukaryota</taxon>
        <taxon>Fungi</taxon>
        <taxon>Dikarya</taxon>
        <taxon>Ascomycota</taxon>
        <taxon>Pezizomycotina</taxon>
        <taxon>Dothideomycetes</taxon>
        <taxon>Dothideomycetidae</taxon>
        <taxon>Mycosphaerellales</taxon>
        <taxon>Mycosphaerellaceae</taxon>
        <taxon>Cercospora</taxon>
    </lineage>
</organism>
<evidence type="ECO:0000313" key="4">
    <source>
        <dbReference type="Proteomes" id="UP000799539"/>
    </source>
</evidence>
<dbReference type="InterPro" id="IPR004827">
    <property type="entry name" value="bZIP"/>
</dbReference>
<dbReference type="CDD" id="cd14688">
    <property type="entry name" value="bZIP_YAP"/>
    <property type="match status" value="1"/>
</dbReference>
<feature type="region of interest" description="Disordered" evidence="1">
    <location>
        <begin position="1"/>
        <end position="81"/>
    </location>
</feature>
<evidence type="ECO:0000256" key="1">
    <source>
        <dbReference type="SAM" id="MobiDB-lite"/>
    </source>
</evidence>
<dbReference type="PANTHER" id="PTHR39607:SF2">
    <property type="entry name" value="BZIP DOMAIN-CONTAINING PROTEIN"/>
    <property type="match status" value="1"/>
</dbReference>
<evidence type="ECO:0000259" key="2">
    <source>
        <dbReference type="PROSITE" id="PS00036"/>
    </source>
</evidence>
<protein>
    <recommendedName>
        <fullName evidence="2">BZIP domain-containing protein</fullName>
    </recommendedName>
</protein>
<feature type="domain" description="BZIP" evidence="2">
    <location>
        <begin position="25"/>
        <end position="40"/>
    </location>
</feature>
<dbReference type="PROSITE" id="PS00036">
    <property type="entry name" value="BZIP_BASIC"/>
    <property type="match status" value="1"/>
</dbReference>
<gene>
    <name evidence="3" type="ORF">CERZMDRAFT_99993</name>
</gene>
<dbReference type="Gene3D" id="1.20.5.170">
    <property type="match status" value="1"/>
</dbReference>
<sequence length="170" mass="19162">MSTGESNSATFIEDDWSNVTNPNERRKIQNRIAQRKFREKARSQREEAERRYENEQRASASYCAPEPEDVDNAEEPGLPWGSFSMRHVIRTGKEKERTSRETSLYAAASKAGGSTRLGLHLLDQYARGSPAWTAWRVRVNVPQPPPPSPPPLEMMLGSNAPSSMIDDVVF</sequence>
<reference evidence="3" key="1">
    <citation type="journal article" date="2020" name="Stud. Mycol.">
        <title>101 Dothideomycetes genomes: a test case for predicting lifestyles and emergence of pathogens.</title>
        <authorList>
            <person name="Haridas S."/>
            <person name="Albert R."/>
            <person name="Binder M."/>
            <person name="Bloem J."/>
            <person name="Labutti K."/>
            <person name="Salamov A."/>
            <person name="Andreopoulos B."/>
            <person name="Baker S."/>
            <person name="Barry K."/>
            <person name="Bills G."/>
            <person name="Bluhm B."/>
            <person name="Cannon C."/>
            <person name="Castanera R."/>
            <person name="Culley D."/>
            <person name="Daum C."/>
            <person name="Ezra D."/>
            <person name="Gonzalez J."/>
            <person name="Henrissat B."/>
            <person name="Kuo A."/>
            <person name="Liang C."/>
            <person name="Lipzen A."/>
            <person name="Lutzoni F."/>
            <person name="Magnuson J."/>
            <person name="Mondo S."/>
            <person name="Nolan M."/>
            <person name="Ohm R."/>
            <person name="Pangilinan J."/>
            <person name="Park H.-J."/>
            <person name="Ramirez L."/>
            <person name="Alfaro M."/>
            <person name="Sun H."/>
            <person name="Tritt A."/>
            <person name="Yoshinaga Y."/>
            <person name="Zwiers L.-H."/>
            <person name="Turgeon B."/>
            <person name="Goodwin S."/>
            <person name="Spatafora J."/>
            <person name="Crous P."/>
            <person name="Grigoriev I."/>
        </authorList>
    </citation>
    <scope>NUCLEOTIDE SEQUENCE</scope>
    <source>
        <strain evidence="3">SCOH1-5</strain>
    </source>
</reference>
<dbReference type="Proteomes" id="UP000799539">
    <property type="component" value="Unassembled WGS sequence"/>
</dbReference>
<dbReference type="EMBL" id="ML992684">
    <property type="protein sequence ID" value="KAF2209939.1"/>
    <property type="molecule type" value="Genomic_DNA"/>
</dbReference>